<reference evidence="2 3" key="1">
    <citation type="journal article" date="2014" name="Int. J. Syst. Evol. Microbiol.">
        <title>Complete genome sequence of Corynebacterium casei LMG S-19264T (=DSM 44701T), isolated from a smear-ripened cheese.</title>
        <authorList>
            <consortium name="US DOE Joint Genome Institute (JGI-PGF)"/>
            <person name="Walter F."/>
            <person name="Albersmeier A."/>
            <person name="Kalinowski J."/>
            <person name="Ruckert C."/>
        </authorList>
    </citation>
    <scope>NUCLEOTIDE SEQUENCE [LARGE SCALE GENOMIC DNA]</scope>
    <source>
        <strain evidence="2 3">KCTC 12285</strain>
    </source>
</reference>
<organism evidence="2 3">
    <name type="scientific">Aquimarina muelleri</name>
    <dbReference type="NCBI Taxonomy" id="279356"/>
    <lineage>
        <taxon>Bacteria</taxon>
        <taxon>Pseudomonadati</taxon>
        <taxon>Bacteroidota</taxon>
        <taxon>Flavobacteriia</taxon>
        <taxon>Flavobacteriales</taxon>
        <taxon>Flavobacteriaceae</taxon>
        <taxon>Aquimarina</taxon>
    </lineage>
</organism>
<evidence type="ECO:0000313" key="3">
    <source>
        <dbReference type="Proteomes" id="UP000601108"/>
    </source>
</evidence>
<evidence type="ECO:0000256" key="1">
    <source>
        <dbReference type="SAM" id="Coils"/>
    </source>
</evidence>
<dbReference type="AlphaFoldDB" id="A0A918N4X5"/>
<evidence type="ECO:0008006" key="4">
    <source>
        <dbReference type="Google" id="ProtNLM"/>
    </source>
</evidence>
<proteinExistence type="predicted"/>
<dbReference type="Gene3D" id="1.20.5.340">
    <property type="match status" value="1"/>
</dbReference>
<feature type="coiled-coil region" evidence="1">
    <location>
        <begin position="5"/>
        <end position="60"/>
    </location>
</feature>
<gene>
    <name evidence="2" type="ORF">GCM10007384_36760</name>
</gene>
<comment type="caution">
    <text evidence="2">The sequence shown here is derived from an EMBL/GenBank/DDBJ whole genome shotgun (WGS) entry which is preliminary data.</text>
</comment>
<dbReference type="EMBL" id="BMWS01000035">
    <property type="protein sequence ID" value="GGX32609.1"/>
    <property type="molecule type" value="Genomic_DNA"/>
</dbReference>
<evidence type="ECO:0000313" key="2">
    <source>
        <dbReference type="EMBL" id="GGX32609.1"/>
    </source>
</evidence>
<dbReference type="Proteomes" id="UP000601108">
    <property type="component" value="Unassembled WGS sequence"/>
</dbReference>
<name>A0A918N4X5_9FLAO</name>
<keyword evidence="3" id="KW-1185">Reference proteome</keyword>
<protein>
    <recommendedName>
        <fullName evidence="4">Cell division protein ZapB</fullName>
    </recommendedName>
</protein>
<sequence length="100" mass="11782">MKFTMSDLIEIIDSLENKINKLLHKYEFMKQQNADLKEKIARLESNSELQIDQLRQWEEKFSALKNANAMLGSDEHKRETKLKINALIREIDMCIAQLSE</sequence>
<keyword evidence="1" id="KW-0175">Coiled coil</keyword>
<accession>A0A918N4X5</accession>